<protein>
    <submittedName>
        <fullName evidence="4">AMP-binding protein</fullName>
    </submittedName>
</protein>
<dbReference type="Pfam" id="PF00501">
    <property type="entry name" value="AMP-binding"/>
    <property type="match status" value="1"/>
</dbReference>
<evidence type="ECO:0000256" key="2">
    <source>
        <dbReference type="ARBA" id="ARBA00022598"/>
    </source>
</evidence>
<evidence type="ECO:0000313" key="4">
    <source>
        <dbReference type="EMBL" id="NMF03272.1"/>
    </source>
</evidence>
<proteinExistence type="inferred from homology"/>
<reference evidence="4 5" key="1">
    <citation type="submission" date="2020-04" db="EMBL/GenBank/DDBJ databases">
        <authorList>
            <person name="Hitch T.C.A."/>
            <person name="Wylensek D."/>
            <person name="Clavel T."/>
        </authorList>
    </citation>
    <scope>NUCLEOTIDE SEQUENCE [LARGE SCALE GENOMIC DNA]</scope>
    <source>
        <strain evidence="4 5">WB01_NA02</strain>
    </source>
</reference>
<gene>
    <name evidence="4" type="ORF">HF849_00690</name>
</gene>
<dbReference type="GO" id="GO:0006631">
    <property type="term" value="P:fatty acid metabolic process"/>
    <property type="evidence" value="ECO:0007669"/>
    <property type="project" value="TreeGrafter"/>
</dbReference>
<dbReference type="GO" id="GO:0031956">
    <property type="term" value="F:medium-chain fatty acid-CoA ligase activity"/>
    <property type="evidence" value="ECO:0007669"/>
    <property type="project" value="TreeGrafter"/>
</dbReference>
<comment type="caution">
    <text evidence="4">The sequence shown here is derived from an EMBL/GenBank/DDBJ whole genome shotgun (WGS) entry which is preliminary data.</text>
</comment>
<keyword evidence="2" id="KW-0436">Ligase</keyword>
<dbReference type="RefSeq" id="WP_168980783.1">
    <property type="nucleotide sequence ID" value="NZ_JABAGD010000001.1"/>
</dbReference>
<dbReference type="InterPro" id="IPR000873">
    <property type="entry name" value="AMP-dep_synth/lig_dom"/>
</dbReference>
<dbReference type="Proteomes" id="UP000587880">
    <property type="component" value="Unassembled WGS sequence"/>
</dbReference>
<dbReference type="PROSITE" id="PS00455">
    <property type="entry name" value="AMP_BINDING"/>
    <property type="match status" value="1"/>
</dbReference>
<dbReference type="SUPFAM" id="SSF56801">
    <property type="entry name" value="Acetyl-CoA synthetase-like"/>
    <property type="match status" value="1"/>
</dbReference>
<dbReference type="EMBL" id="JABAGD010000001">
    <property type="protein sequence ID" value="NMF03272.1"/>
    <property type="molecule type" value="Genomic_DNA"/>
</dbReference>
<evidence type="ECO:0000313" key="5">
    <source>
        <dbReference type="Proteomes" id="UP000587880"/>
    </source>
</evidence>
<dbReference type="AlphaFoldDB" id="A0A7X9XMC8"/>
<comment type="similarity">
    <text evidence="1">Belongs to the ATP-dependent AMP-binding enzyme family.</text>
</comment>
<accession>A0A7X9XMC8</accession>
<feature type="domain" description="AMP-dependent synthetase/ligase" evidence="3">
    <location>
        <begin position="8"/>
        <end position="343"/>
    </location>
</feature>
<dbReference type="PANTHER" id="PTHR43201:SF5">
    <property type="entry name" value="MEDIUM-CHAIN ACYL-COA LIGASE ACSF2, MITOCHONDRIAL"/>
    <property type="match status" value="1"/>
</dbReference>
<dbReference type="PANTHER" id="PTHR43201">
    <property type="entry name" value="ACYL-COA SYNTHETASE"/>
    <property type="match status" value="1"/>
</dbReference>
<dbReference type="Gene3D" id="3.40.50.12780">
    <property type="entry name" value="N-terminal domain of ligase-like"/>
    <property type="match status" value="1"/>
</dbReference>
<organism evidence="4 5">
    <name type="scientific">Clostridium beijerinckii</name>
    <name type="common">Clostridium MP</name>
    <dbReference type="NCBI Taxonomy" id="1520"/>
    <lineage>
        <taxon>Bacteria</taxon>
        <taxon>Bacillati</taxon>
        <taxon>Bacillota</taxon>
        <taxon>Clostridia</taxon>
        <taxon>Eubacteriales</taxon>
        <taxon>Clostridiaceae</taxon>
        <taxon>Clostridium</taxon>
    </lineage>
</organism>
<evidence type="ECO:0000256" key="1">
    <source>
        <dbReference type="ARBA" id="ARBA00006432"/>
    </source>
</evidence>
<dbReference type="InterPro" id="IPR042099">
    <property type="entry name" value="ANL_N_sf"/>
</dbReference>
<sequence length="466" mass="53189">MSYYDNLTEFSDRVALITEKREKITYAQLEKEADEIVDVLNPRSVVFLVCKNCKESIYIYIGLLRKKVVPVLINNNINTELFKNLIISYNPSYIYIPEENQELRFNFEVIKTYGGYNVVKTIYNDEYEINDKLALLLTTSGSTGSPKLVRQSYRNIDSNAEAIADYLQISADDKAITTMTMSYTYGLSIINSHLLRGACLILNEHTLMEKQFWALLKEEEATTFGGVPYVYEMLKKLRFSRMDLPSLKYITQAGGKLSPDLAEEFSRVCMEKGIKLIIMYGQTEATARMSYLPWEHALSKAGSMGIAIPGGEFYLIDSDNNVINEDEMVGELIYKGDNVTFGYAEDFGDLIKGDENHGILHTGDMAKRDKDGFYYIVGRKKRFLKIFGNRINLDEVEAMLRNKDYECICTGVDDKLHIYTTNENTESDIIQFISSQTKLNSTAFKVTYIEEIPRNDSGKILYSALN</sequence>
<name>A0A7X9XMC8_CLOBE</name>
<evidence type="ECO:0000259" key="3">
    <source>
        <dbReference type="Pfam" id="PF00501"/>
    </source>
</evidence>
<dbReference type="InterPro" id="IPR020845">
    <property type="entry name" value="AMP-binding_CS"/>
</dbReference>